<gene>
    <name evidence="6" type="ORF">NYPRO_LOCUS4159</name>
</gene>
<keyword evidence="4" id="KW-0496">Mitochondrion</keyword>
<evidence type="ECO:0000256" key="2">
    <source>
        <dbReference type="ARBA" id="ARBA00009331"/>
    </source>
</evidence>
<dbReference type="AlphaFoldDB" id="A0A811Y6V8"/>
<evidence type="ECO:0000256" key="4">
    <source>
        <dbReference type="ARBA" id="ARBA00023128"/>
    </source>
</evidence>
<evidence type="ECO:0000256" key="3">
    <source>
        <dbReference type="ARBA" id="ARBA00022792"/>
    </source>
</evidence>
<evidence type="ECO:0000256" key="1">
    <source>
        <dbReference type="ARBA" id="ARBA00004273"/>
    </source>
</evidence>
<keyword evidence="5" id="KW-0472">Membrane</keyword>
<dbReference type="GO" id="GO:0045277">
    <property type="term" value="C:respiratory chain complex IV"/>
    <property type="evidence" value="ECO:0007669"/>
    <property type="project" value="InterPro"/>
</dbReference>
<name>A0A811Y6V8_NYCPR</name>
<proteinExistence type="inferred from homology"/>
<organism evidence="6 7">
    <name type="scientific">Nyctereutes procyonoides</name>
    <name type="common">Raccoon dog</name>
    <name type="synonym">Canis procyonoides</name>
    <dbReference type="NCBI Taxonomy" id="34880"/>
    <lineage>
        <taxon>Eukaryota</taxon>
        <taxon>Metazoa</taxon>
        <taxon>Chordata</taxon>
        <taxon>Craniata</taxon>
        <taxon>Vertebrata</taxon>
        <taxon>Euteleostomi</taxon>
        <taxon>Mammalia</taxon>
        <taxon>Eutheria</taxon>
        <taxon>Laurasiatheria</taxon>
        <taxon>Carnivora</taxon>
        <taxon>Caniformia</taxon>
        <taxon>Canidae</taxon>
        <taxon>Nyctereutes</taxon>
    </lineage>
</organism>
<comment type="subcellular location">
    <subcellularLocation>
        <location evidence="1">Mitochondrion inner membrane</location>
    </subcellularLocation>
</comment>
<reference evidence="6" key="1">
    <citation type="submission" date="2020-12" db="EMBL/GenBank/DDBJ databases">
        <authorList>
            <consortium name="Molecular Ecology Group"/>
        </authorList>
    </citation>
    <scope>NUCLEOTIDE SEQUENCE</scope>
    <source>
        <strain evidence="6">TBG_1078</strain>
    </source>
</reference>
<comment type="caution">
    <text evidence="6">The sequence shown here is derived from an EMBL/GenBank/DDBJ whole genome shotgun (WGS) entry which is preliminary data.</text>
</comment>
<accession>A0A811Y6V8</accession>
<sequence>MMLTVGGTVYATYQLAVASFPKKQD</sequence>
<evidence type="ECO:0000313" key="7">
    <source>
        <dbReference type="Proteomes" id="UP000645828"/>
    </source>
</evidence>
<dbReference type="GO" id="GO:0006123">
    <property type="term" value="P:mitochondrial electron transport, cytochrome c to oxygen"/>
    <property type="evidence" value="ECO:0007669"/>
    <property type="project" value="InterPro"/>
</dbReference>
<keyword evidence="3" id="KW-0999">Mitochondrion inner membrane</keyword>
<dbReference type="Gene3D" id="4.10.91.10">
    <property type="entry name" value="Cytochrome c oxidase, subunit VIIa"/>
    <property type="match status" value="1"/>
</dbReference>
<comment type="similarity">
    <text evidence="2">Belongs to the cytochrome c oxidase VIIa family.</text>
</comment>
<dbReference type="InterPro" id="IPR036539">
    <property type="entry name" value="Cyt_c_oxidase_su7a_sf"/>
</dbReference>
<evidence type="ECO:0000256" key="5">
    <source>
        <dbReference type="ARBA" id="ARBA00023136"/>
    </source>
</evidence>
<evidence type="ECO:0000313" key="6">
    <source>
        <dbReference type="EMBL" id="CAD7671364.1"/>
    </source>
</evidence>
<dbReference type="Proteomes" id="UP000645828">
    <property type="component" value="Unassembled WGS sequence"/>
</dbReference>
<dbReference type="GO" id="GO:0005743">
    <property type="term" value="C:mitochondrial inner membrane"/>
    <property type="evidence" value="ECO:0007669"/>
    <property type="project" value="UniProtKB-SubCell"/>
</dbReference>
<protein>
    <submittedName>
        <fullName evidence="6">(raccoon dog) hypothetical protein</fullName>
    </submittedName>
</protein>
<keyword evidence="7" id="KW-1185">Reference proteome</keyword>
<dbReference type="EMBL" id="CAJHUB010000662">
    <property type="protein sequence ID" value="CAD7671364.1"/>
    <property type="molecule type" value="Genomic_DNA"/>
</dbReference>